<keyword evidence="2" id="KW-1185">Reference proteome</keyword>
<dbReference type="SUPFAM" id="SSF52540">
    <property type="entry name" value="P-loop containing nucleoside triphosphate hydrolases"/>
    <property type="match status" value="1"/>
</dbReference>
<comment type="caution">
    <text evidence="1">The sequence shown here is derived from an EMBL/GenBank/DDBJ whole genome shotgun (WGS) entry which is preliminary data.</text>
</comment>
<dbReference type="EMBL" id="JADEVV010000044">
    <property type="protein sequence ID" value="MBE9254938.1"/>
    <property type="molecule type" value="Genomic_DNA"/>
</dbReference>
<evidence type="ECO:0000313" key="2">
    <source>
        <dbReference type="Proteomes" id="UP000658720"/>
    </source>
</evidence>
<proteinExistence type="predicted"/>
<name>A0ABR9VU95_9SYNC</name>
<reference evidence="1 2" key="1">
    <citation type="submission" date="2020-10" db="EMBL/GenBank/DDBJ databases">
        <authorList>
            <person name="Castelo-Branco R."/>
            <person name="Eusebio N."/>
            <person name="Adriana R."/>
            <person name="Vieira A."/>
            <person name="Brugerolle De Fraissinette N."/>
            <person name="Rezende De Castro R."/>
            <person name="Schneider M.P."/>
            <person name="Vasconcelos V."/>
            <person name="Leao P.N."/>
        </authorList>
    </citation>
    <scope>NUCLEOTIDE SEQUENCE [LARGE SCALE GENOMIC DNA]</scope>
    <source>
        <strain evidence="1 2">LEGE 00031</strain>
    </source>
</reference>
<protein>
    <recommendedName>
        <fullName evidence="3">ATP-binding protein</fullName>
    </recommendedName>
</protein>
<organism evidence="1 2">
    <name type="scientific">Synechocystis salina LEGE 00031</name>
    <dbReference type="NCBI Taxonomy" id="1828736"/>
    <lineage>
        <taxon>Bacteria</taxon>
        <taxon>Bacillati</taxon>
        <taxon>Cyanobacteriota</taxon>
        <taxon>Cyanophyceae</taxon>
        <taxon>Synechococcales</taxon>
        <taxon>Merismopediaceae</taxon>
        <taxon>Synechocystis</taxon>
    </lineage>
</organism>
<sequence length="563" mass="63892">MTTLSQYFQIHRRYYRSVNLERDLGKASTVEGYVLTERSTATLERILPAFSKPKTHRAWTLTGVYGTGKSAFIHFLASLCTPKNTEVHNVAVAIAERFLEPTSPILEAIAALPAQGLMVAFATGQQEPLTWTLARALSQGAEAFFPKNQRADKLLRQLTDWRIEAETGDCQVTPKAILRAIKELVVMANTPLLLIVDELGKNLEYAAQNQGITDLYLLQQLAELSLAGENQVYFIGLLHQSFGGYGDRLSVTEQNEWNKIQGRFEDIPFTESPNQMTRLIAQVIDREKAEPILEMLQEKSGQWHQTLSGLIGDQEITAELLTQVYPLHPLTAFVLPLLCTRYAQNDRSLFTFLTSDEPHSFKHFLETIVIDFSLPTLKLHHLYDYFVETVTGLASRLNLQRWVEIQGLIEDARDQSPQTLEVLKTVGILNLVTTTGNLKATSALVTWALCDQADSEQSDYWQAEIERLMQKGLITHRRQLDELRIWQGSDFNVELAIAEQIEKNRSCLADLLQEVSPLKPLVAQRHYNQTGNLRYFEQRYTDGTEQWENLTCSDPSFDKFIVA</sequence>
<dbReference type="Proteomes" id="UP000658720">
    <property type="component" value="Unassembled WGS sequence"/>
</dbReference>
<dbReference type="InterPro" id="IPR027417">
    <property type="entry name" value="P-loop_NTPase"/>
</dbReference>
<evidence type="ECO:0000313" key="1">
    <source>
        <dbReference type="EMBL" id="MBE9254938.1"/>
    </source>
</evidence>
<gene>
    <name evidence="1" type="ORF">IQ217_14035</name>
</gene>
<accession>A0ABR9VU95</accession>
<evidence type="ECO:0008006" key="3">
    <source>
        <dbReference type="Google" id="ProtNLM"/>
    </source>
</evidence>
<dbReference type="RefSeq" id="WP_194020425.1">
    <property type="nucleotide sequence ID" value="NZ_JADEVV010000044.1"/>
</dbReference>